<dbReference type="EMBL" id="FNVT01000031">
    <property type="protein sequence ID" value="SEH02900.1"/>
    <property type="molecule type" value="Genomic_DNA"/>
</dbReference>
<gene>
    <name evidence="1" type="ORF">SAMN05444920_13112</name>
</gene>
<dbReference type="GO" id="GO:0003677">
    <property type="term" value="F:DNA binding"/>
    <property type="evidence" value="ECO:0007669"/>
    <property type="project" value="UniProtKB-KW"/>
</dbReference>
<sequence length="107" mass="11821">MAERDLRTGDLELDRIMAEFQANSQEFSEVIGLAGEIAGEAASPDDKVRVRVSSSGQLTALHIDPRAMRLGSRELAETIMDLSMRATEDAARRLMDVTRPYLGQGER</sequence>
<dbReference type="OrthoDB" id="3829223at2"/>
<keyword evidence="1" id="KW-0238">DNA-binding</keyword>
<dbReference type="SUPFAM" id="SSF82607">
    <property type="entry name" value="YbaB-like"/>
    <property type="match status" value="1"/>
</dbReference>
<dbReference type="Pfam" id="PF02575">
    <property type="entry name" value="YbaB_DNA_bd"/>
    <property type="match status" value="1"/>
</dbReference>
<dbReference type="Proteomes" id="UP000236732">
    <property type="component" value="Unassembled WGS sequence"/>
</dbReference>
<dbReference type="InterPro" id="IPR036894">
    <property type="entry name" value="YbaB-like_sf"/>
</dbReference>
<accession>A0A1H6EYD7</accession>
<dbReference type="Gene3D" id="3.30.1310.10">
    <property type="entry name" value="Nucleoid-associated protein YbaB-like domain"/>
    <property type="match status" value="1"/>
</dbReference>
<name>A0A1H6EYD7_9ACTN</name>
<dbReference type="AlphaFoldDB" id="A0A1H6EYD7"/>
<evidence type="ECO:0000313" key="2">
    <source>
        <dbReference type="Proteomes" id="UP000236732"/>
    </source>
</evidence>
<organism evidence="1 2">
    <name type="scientific">Nonomuraea solani</name>
    <dbReference type="NCBI Taxonomy" id="1144553"/>
    <lineage>
        <taxon>Bacteria</taxon>
        <taxon>Bacillati</taxon>
        <taxon>Actinomycetota</taxon>
        <taxon>Actinomycetes</taxon>
        <taxon>Streptosporangiales</taxon>
        <taxon>Streptosporangiaceae</taxon>
        <taxon>Nonomuraea</taxon>
    </lineage>
</organism>
<evidence type="ECO:0000313" key="1">
    <source>
        <dbReference type="EMBL" id="SEH02900.1"/>
    </source>
</evidence>
<dbReference type="RefSeq" id="WP_103963925.1">
    <property type="nucleotide sequence ID" value="NZ_FNVT01000031.1"/>
</dbReference>
<keyword evidence="2" id="KW-1185">Reference proteome</keyword>
<dbReference type="InterPro" id="IPR004401">
    <property type="entry name" value="YbaB/EbfC"/>
</dbReference>
<protein>
    <submittedName>
        <fullName evidence="1">YbaB/EbfC DNA-binding family protein</fullName>
    </submittedName>
</protein>
<proteinExistence type="predicted"/>
<reference evidence="1 2" key="1">
    <citation type="submission" date="2016-10" db="EMBL/GenBank/DDBJ databases">
        <authorList>
            <person name="de Groot N.N."/>
        </authorList>
    </citation>
    <scope>NUCLEOTIDE SEQUENCE [LARGE SCALE GENOMIC DNA]</scope>
    <source>
        <strain evidence="1 2">CGMCC 4.7037</strain>
    </source>
</reference>